<dbReference type="Gene3D" id="3.40.309.10">
    <property type="entry name" value="Aldehyde Dehydrogenase, Chain A, domain 2"/>
    <property type="match status" value="1"/>
</dbReference>
<feature type="domain" description="Aldehyde dehydrogenase" evidence="4">
    <location>
        <begin position="23"/>
        <end position="469"/>
    </location>
</feature>
<dbReference type="InterPro" id="IPR029510">
    <property type="entry name" value="Ald_DH_CS_GLU"/>
</dbReference>
<keyword evidence="1 3" id="KW-0560">Oxidoreductase</keyword>
<evidence type="ECO:0000256" key="2">
    <source>
        <dbReference type="PROSITE-ProRule" id="PRU10007"/>
    </source>
</evidence>
<dbReference type="Proteomes" id="UP001595698">
    <property type="component" value="Unassembled WGS sequence"/>
</dbReference>
<dbReference type="InterPro" id="IPR016161">
    <property type="entry name" value="Ald_DH/histidinol_DH"/>
</dbReference>
<dbReference type="EMBL" id="JBHSBC010000003">
    <property type="protein sequence ID" value="MFC3979467.1"/>
    <property type="molecule type" value="Genomic_DNA"/>
</dbReference>
<proteinExistence type="inferred from homology"/>
<evidence type="ECO:0000313" key="6">
    <source>
        <dbReference type="Proteomes" id="UP001595698"/>
    </source>
</evidence>
<dbReference type="Pfam" id="PF00171">
    <property type="entry name" value="Aldedh"/>
    <property type="match status" value="1"/>
</dbReference>
<accession>A0ABV8ESX4</accession>
<dbReference type="InterPro" id="IPR016162">
    <property type="entry name" value="Ald_DH_N"/>
</dbReference>
<keyword evidence="6" id="KW-1185">Reference proteome</keyword>
<evidence type="ECO:0000313" key="5">
    <source>
        <dbReference type="EMBL" id="MFC3979467.1"/>
    </source>
</evidence>
<dbReference type="Gene3D" id="3.40.605.10">
    <property type="entry name" value="Aldehyde Dehydrogenase, Chain A, domain 1"/>
    <property type="match status" value="1"/>
</dbReference>
<comment type="caution">
    <text evidence="5">The sequence shown here is derived from an EMBL/GenBank/DDBJ whole genome shotgun (WGS) entry which is preliminary data.</text>
</comment>
<organism evidence="5 6">
    <name type="scientific">Streptosporangium jomthongense</name>
    <dbReference type="NCBI Taxonomy" id="1193683"/>
    <lineage>
        <taxon>Bacteria</taxon>
        <taxon>Bacillati</taxon>
        <taxon>Actinomycetota</taxon>
        <taxon>Actinomycetes</taxon>
        <taxon>Streptosporangiales</taxon>
        <taxon>Streptosporangiaceae</taxon>
        <taxon>Streptosporangium</taxon>
    </lineage>
</organism>
<dbReference type="InterPro" id="IPR015590">
    <property type="entry name" value="Aldehyde_DH_dom"/>
</dbReference>
<evidence type="ECO:0000256" key="3">
    <source>
        <dbReference type="RuleBase" id="RU003345"/>
    </source>
</evidence>
<gene>
    <name evidence="5" type="ORF">ACFOYY_05000</name>
</gene>
<dbReference type="PANTHER" id="PTHR11699">
    <property type="entry name" value="ALDEHYDE DEHYDROGENASE-RELATED"/>
    <property type="match status" value="1"/>
</dbReference>
<sequence length="480" mass="50995">MRNSQMVMRYEHWINGEPTPSAGGERLTSTRPGTDEVVCEIPLGVREDADRAVAAANAAFAKWAAEKPIRRGRVLMAIAAGLRRERQRLAELEAAETGKPLRQADVEIRGAAAFFEFYAGLVNVPTGEIIDLGDGYHGYTRHEPFGVVGVITPWNVPLNQAARAVAPALAVGNAVVCKPSEFTSSTTLELGRIAAEAGLPPGVLNVVTGMGDVVGSAIVEHPHVRKVAFTGSVRAGRIVGRTAAEKIIPVTLELGGKSPNIVFADADLDAAVAGASRAFVGNAGQVCSNGTRLLLAREIHDEFVARLAERVRAVKPGEDYGSQTTKDQFEKVLSYFDVAREEGATLVTGGRATGDGWLIEPTIYTGVTNEMRIAREEIFGPVLVVIPFDDEADAVAKANDSDYGLAAGLWTADLGRAHRVAAALQVGQVYVNEWTAGLIEGPFGGHKNSGHGREKGVEALRHYTQSKFVSVRIGRSASGG</sequence>
<comment type="similarity">
    <text evidence="3">Belongs to the aldehyde dehydrogenase family.</text>
</comment>
<reference evidence="6" key="1">
    <citation type="journal article" date="2019" name="Int. J. Syst. Evol. Microbiol.">
        <title>The Global Catalogue of Microorganisms (GCM) 10K type strain sequencing project: providing services to taxonomists for standard genome sequencing and annotation.</title>
        <authorList>
            <consortium name="The Broad Institute Genomics Platform"/>
            <consortium name="The Broad Institute Genome Sequencing Center for Infectious Disease"/>
            <person name="Wu L."/>
            <person name="Ma J."/>
        </authorList>
    </citation>
    <scope>NUCLEOTIDE SEQUENCE [LARGE SCALE GENOMIC DNA]</scope>
    <source>
        <strain evidence="6">TBRC 7912</strain>
    </source>
</reference>
<evidence type="ECO:0000256" key="1">
    <source>
        <dbReference type="ARBA" id="ARBA00023002"/>
    </source>
</evidence>
<evidence type="ECO:0000259" key="4">
    <source>
        <dbReference type="Pfam" id="PF00171"/>
    </source>
</evidence>
<dbReference type="PROSITE" id="PS00687">
    <property type="entry name" value="ALDEHYDE_DEHYDR_GLU"/>
    <property type="match status" value="1"/>
</dbReference>
<dbReference type="RefSeq" id="WP_352015721.1">
    <property type="nucleotide sequence ID" value="NZ_JBHSBC010000003.1"/>
</dbReference>
<dbReference type="SUPFAM" id="SSF53720">
    <property type="entry name" value="ALDH-like"/>
    <property type="match status" value="1"/>
</dbReference>
<dbReference type="InterPro" id="IPR016163">
    <property type="entry name" value="Ald_DH_C"/>
</dbReference>
<name>A0ABV8ESX4_9ACTN</name>
<dbReference type="InterPro" id="IPR016160">
    <property type="entry name" value="Ald_DH_CS_CYS"/>
</dbReference>
<dbReference type="PROSITE" id="PS00070">
    <property type="entry name" value="ALDEHYDE_DEHYDR_CYS"/>
    <property type="match status" value="1"/>
</dbReference>
<protein>
    <submittedName>
        <fullName evidence="5">Aldehyde dehydrogenase family protein</fullName>
    </submittedName>
</protein>
<feature type="active site" evidence="2">
    <location>
        <position position="253"/>
    </location>
</feature>